<dbReference type="InterPro" id="IPR010266">
    <property type="entry name" value="NnrS"/>
</dbReference>
<proteinExistence type="predicted"/>
<dbReference type="STRING" id="441209.GCA_001870665_00275"/>
<dbReference type="Pfam" id="PF05940">
    <property type="entry name" value="NnrS"/>
    <property type="match status" value="1"/>
</dbReference>
<keyword evidence="1" id="KW-0472">Membrane</keyword>
<feature type="transmembrane region" description="Helical" evidence="1">
    <location>
        <begin position="23"/>
        <end position="45"/>
    </location>
</feature>
<feature type="transmembrane region" description="Helical" evidence="1">
    <location>
        <begin position="336"/>
        <end position="357"/>
    </location>
</feature>
<gene>
    <name evidence="2" type="ORF">BG454_00325</name>
</gene>
<keyword evidence="3" id="KW-1185">Reference proteome</keyword>
<reference evidence="2 3" key="1">
    <citation type="submission" date="2017-11" db="EMBL/GenBank/DDBJ databases">
        <title>Revised Sequence and Annotation of the Rhodobaca barguzinensis strain alga05 Genome.</title>
        <authorList>
            <person name="Kopejtka K."/>
            <person name="Tomasch J.M."/>
            <person name="Bunk B."/>
            <person name="Koblizek M."/>
        </authorList>
    </citation>
    <scope>NUCLEOTIDE SEQUENCE [LARGE SCALE GENOMIC DNA]</scope>
    <source>
        <strain evidence="3">alga05</strain>
    </source>
</reference>
<feature type="transmembrane region" description="Helical" evidence="1">
    <location>
        <begin position="242"/>
        <end position="259"/>
    </location>
</feature>
<evidence type="ECO:0000256" key="1">
    <source>
        <dbReference type="SAM" id="Phobius"/>
    </source>
</evidence>
<dbReference type="OrthoDB" id="9770040at2"/>
<feature type="transmembrane region" description="Helical" evidence="1">
    <location>
        <begin position="216"/>
        <end position="236"/>
    </location>
</feature>
<feature type="transmembrane region" description="Helical" evidence="1">
    <location>
        <begin position="176"/>
        <end position="196"/>
    </location>
</feature>
<name>A0A2K8KE91_9RHOB</name>
<dbReference type="KEGG" id="rbg:BG454_00325"/>
<feature type="transmembrane region" description="Helical" evidence="1">
    <location>
        <begin position="88"/>
        <end position="107"/>
    </location>
</feature>
<feature type="transmembrane region" description="Helical" evidence="1">
    <location>
        <begin position="363"/>
        <end position="385"/>
    </location>
</feature>
<protein>
    <submittedName>
        <fullName evidence="2">NnrS family protein</fullName>
    </submittedName>
</protein>
<keyword evidence="1" id="KW-1133">Transmembrane helix</keyword>
<organism evidence="2 3">
    <name type="scientific">Roseinatronobacter bogoriensis subsp. barguzinensis</name>
    <dbReference type="NCBI Taxonomy" id="441209"/>
    <lineage>
        <taxon>Bacteria</taxon>
        <taxon>Pseudomonadati</taxon>
        <taxon>Pseudomonadota</taxon>
        <taxon>Alphaproteobacteria</taxon>
        <taxon>Rhodobacterales</taxon>
        <taxon>Paracoccaceae</taxon>
        <taxon>Roseinatronobacter</taxon>
    </lineage>
</organism>
<evidence type="ECO:0000313" key="3">
    <source>
        <dbReference type="Proteomes" id="UP000228948"/>
    </source>
</evidence>
<dbReference type="Proteomes" id="UP000228948">
    <property type="component" value="Chromosome"/>
</dbReference>
<feature type="transmembrane region" description="Helical" evidence="1">
    <location>
        <begin position="146"/>
        <end position="164"/>
    </location>
</feature>
<evidence type="ECO:0000313" key="2">
    <source>
        <dbReference type="EMBL" id="ATX64470.1"/>
    </source>
</evidence>
<dbReference type="RefSeq" id="WP_071479476.1">
    <property type="nucleotide sequence ID" value="NZ_CP024899.1"/>
</dbReference>
<keyword evidence="1" id="KW-0812">Transmembrane</keyword>
<feature type="transmembrane region" description="Helical" evidence="1">
    <location>
        <begin position="113"/>
        <end position="134"/>
    </location>
</feature>
<feature type="transmembrane region" description="Helical" evidence="1">
    <location>
        <begin position="305"/>
        <end position="324"/>
    </location>
</feature>
<sequence length="402" mass="42948">MTTATPRRKWTGPAVLSYGFRPFFLVSGIWAAFAMAYWLVLLAGAHPLPIAFDPMDWHVHAFVFGYLSAVFTGFLLTAVPNWTGRLPVMGWPLAGLIGLWGLGRIATMVGANWPTILVAVADLALPLSLITFLAREIVTGRNWRNLPVLALISIFALGNAVFHIEAAQGPAQDGYGLRIGLAATLMLIALIGGRIIPSFTRNFLAKRQADRLPTTFTLGDTLVLGLTGAALLAFVALPYSTLTAAFCIAAGLGNLWRLSRWQGHQTGGEPLVWVLHAAYVLLSLGFLTVGAAALDLLPHSGARHVWLAGAIGLMTLAVMTRASLGHAGLPLTASRPVTLLYLSLIGATVARLAAGVWPGEIWLLHLSAALWMVAFGGFSTLYWPILTRPKRAPKAVSSARPA</sequence>
<dbReference type="AlphaFoldDB" id="A0A2K8KE91"/>
<accession>A0A2K8KE91</accession>
<dbReference type="EMBL" id="CP024899">
    <property type="protein sequence ID" value="ATX64470.1"/>
    <property type="molecule type" value="Genomic_DNA"/>
</dbReference>
<feature type="transmembrane region" description="Helical" evidence="1">
    <location>
        <begin position="57"/>
        <end position="76"/>
    </location>
</feature>
<feature type="transmembrane region" description="Helical" evidence="1">
    <location>
        <begin position="271"/>
        <end position="293"/>
    </location>
</feature>